<accession>A0A0A9A0Q5</accession>
<dbReference type="EMBL" id="GBRH01253234">
    <property type="protein sequence ID" value="JAD44661.1"/>
    <property type="molecule type" value="Transcribed_RNA"/>
</dbReference>
<proteinExistence type="predicted"/>
<organism evidence="1">
    <name type="scientific">Arundo donax</name>
    <name type="common">Giant reed</name>
    <name type="synonym">Donax arundinaceus</name>
    <dbReference type="NCBI Taxonomy" id="35708"/>
    <lineage>
        <taxon>Eukaryota</taxon>
        <taxon>Viridiplantae</taxon>
        <taxon>Streptophyta</taxon>
        <taxon>Embryophyta</taxon>
        <taxon>Tracheophyta</taxon>
        <taxon>Spermatophyta</taxon>
        <taxon>Magnoliopsida</taxon>
        <taxon>Liliopsida</taxon>
        <taxon>Poales</taxon>
        <taxon>Poaceae</taxon>
        <taxon>PACMAD clade</taxon>
        <taxon>Arundinoideae</taxon>
        <taxon>Arundineae</taxon>
        <taxon>Arundo</taxon>
    </lineage>
</organism>
<dbReference type="AlphaFoldDB" id="A0A0A9A0Q5"/>
<protein>
    <submittedName>
        <fullName evidence="1">Uncharacterized protein</fullName>
    </submittedName>
</protein>
<sequence>MFYYATILYPDVLLCSLVC</sequence>
<reference evidence="1" key="1">
    <citation type="submission" date="2014-09" db="EMBL/GenBank/DDBJ databases">
        <authorList>
            <person name="Magalhaes I.L.F."/>
            <person name="Oliveira U."/>
            <person name="Santos F.R."/>
            <person name="Vidigal T.H.D.A."/>
            <person name="Brescovit A.D."/>
            <person name="Santos A.J."/>
        </authorList>
    </citation>
    <scope>NUCLEOTIDE SEQUENCE</scope>
    <source>
        <tissue evidence="1">Shoot tissue taken approximately 20 cm above the soil surface</tissue>
    </source>
</reference>
<reference evidence="1" key="2">
    <citation type="journal article" date="2015" name="Data Brief">
        <title>Shoot transcriptome of the giant reed, Arundo donax.</title>
        <authorList>
            <person name="Barrero R.A."/>
            <person name="Guerrero F.D."/>
            <person name="Moolhuijzen P."/>
            <person name="Goolsby J.A."/>
            <person name="Tidwell J."/>
            <person name="Bellgard S.E."/>
            <person name="Bellgard M.I."/>
        </authorList>
    </citation>
    <scope>NUCLEOTIDE SEQUENCE</scope>
    <source>
        <tissue evidence="1">Shoot tissue taken approximately 20 cm above the soil surface</tissue>
    </source>
</reference>
<evidence type="ECO:0000313" key="1">
    <source>
        <dbReference type="EMBL" id="JAD44661.1"/>
    </source>
</evidence>
<name>A0A0A9A0Q5_ARUDO</name>